<dbReference type="Proteomes" id="UP000501367">
    <property type="component" value="Chromosome"/>
</dbReference>
<dbReference type="RefSeq" id="WP_168757417.1">
    <property type="nucleotide sequence ID" value="NZ_CP051487.1"/>
</dbReference>
<protein>
    <submittedName>
        <fullName evidence="2">Uncharacterized protein</fullName>
    </submittedName>
</protein>
<sequence length="181" mass="20382">MNFDNDRLQYLRTEAKIYHLDLTRAKLRQSAEGGYVVHLDKPLFDLGTILTEVPSSVPVRSAAAAEGTMLEWCLKIQRAERQRARFGNRCGWSTDQINRRPLEAEEIAEYKARIKHNADVARLQAQLTEVLETTAKDARVKAAHDDLQARYGLSVKQPADSTLCSPALNAPKRKPVSRNAK</sequence>
<dbReference type="GeneID" id="72193472"/>
<accession>A0AAE6ZRY6</accession>
<evidence type="ECO:0000256" key="1">
    <source>
        <dbReference type="SAM" id="MobiDB-lite"/>
    </source>
</evidence>
<feature type="region of interest" description="Disordered" evidence="1">
    <location>
        <begin position="159"/>
        <end position="181"/>
    </location>
</feature>
<evidence type="ECO:0000313" key="2">
    <source>
        <dbReference type="EMBL" id="QJC78215.1"/>
    </source>
</evidence>
<dbReference type="KEGG" id="pum:HGP31_07795"/>
<dbReference type="AlphaFoldDB" id="A0AAE6ZRY6"/>
<reference evidence="2 3" key="1">
    <citation type="submission" date="2020-04" db="EMBL/GenBank/DDBJ databases">
        <authorList>
            <person name="Yao Y."/>
            <person name="He Z."/>
        </authorList>
    </citation>
    <scope>NUCLEOTIDE SEQUENCE [LARGE SCALE GENOMIC DNA]</scope>
    <source>
        <strain evidence="2 3">CY-1</strain>
    </source>
</reference>
<evidence type="ECO:0000313" key="3">
    <source>
        <dbReference type="Proteomes" id="UP000501367"/>
    </source>
</evidence>
<feature type="compositionally biased region" description="Basic residues" evidence="1">
    <location>
        <begin position="171"/>
        <end position="181"/>
    </location>
</feature>
<gene>
    <name evidence="2" type="ORF">HGP31_07795</name>
</gene>
<name>A0AAE6ZRY6_9PSED</name>
<organism evidence="2 3">
    <name type="scientific">Pseudomonas umsongensis</name>
    <dbReference type="NCBI Taxonomy" id="198618"/>
    <lineage>
        <taxon>Bacteria</taxon>
        <taxon>Pseudomonadati</taxon>
        <taxon>Pseudomonadota</taxon>
        <taxon>Gammaproteobacteria</taxon>
        <taxon>Pseudomonadales</taxon>
        <taxon>Pseudomonadaceae</taxon>
        <taxon>Pseudomonas</taxon>
    </lineage>
</organism>
<proteinExistence type="predicted"/>
<dbReference type="EMBL" id="CP051487">
    <property type="protein sequence ID" value="QJC78215.1"/>
    <property type="molecule type" value="Genomic_DNA"/>
</dbReference>